<reference evidence="1" key="1">
    <citation type="journal article" date="2021" name="Proc. Natl. Acad. Sci. U.S.A.">
        <title>A Catalog of Tens of Thousands of Viruses from Human Metagenomes Reveals Hidden Associations with Chronic Diseases.</title>
        <authorList>
            <person name="Tisza M.J."/>
            <person name="Buck C.B."/>
        </authorList>
    </citation>
    <scope>NUCLEOTIDE SEQUENCE</scope>
    <source>
        <strain evidence="1">CtXWf36</strain>
    </source>
</reference>
<organism evidence="1">
    <name type="scientific">Siphoviridae sp. ctXWf36</name>
    <dbReference type="NCBI Taxonomy" id="2825544"/>
    <lineage>
        <taxon>Viruses</taxon>
        <taxon>Duplodnaviria</taxon>
        <taxon>Heunggongvirae</taxon>
        <taxon>Uroviricota</taxon>
        <taxon>Caudoviricetes</taxon>
    </lineage>
</organism>
<accession>A0A8S5U2S2</accession>
<keyword evidence="1" id="KW-0255">Endonuclease</keyword>
<dbReference type="EMBL" id="BK015994">
    <property type="protein sequence ID" value="DAF88769.1"/>
    <property type="molecule type" value="Genomic_DNA"/>
</dbReference>
<keyword evidence="1" id="KW-0378">Hydrolase</keyword>
<dbReference type="GO" id="GO:0004519">
    <property type="term" value="F:endonuclease activity"/>
    <property type="evidence" value="ECO:0007669"/>
    <property type="project" value="UniProtKB-KW"/>
</dbReference>
<proteinExistence type="predicted"/>
<name>A0A8S5U2S2_9CAUD</name>
<evidence type="ECO:0000313" key="1">
    <source>
        <dbReference type="EMBL" id="DAF88769.1"/>
    </source>
</evidence>
<protein>
    <submittedName>
        <fullName evidence="1">HNH endonuclease bacteriophage, HNH Endonuclease, DNA.52A</fullName>
    </submittedName>
</protein>
<sequence length="187" mass="22324">MPRLSFFVQREMQPRRKRAAENFMNVQSVLCENTRARMTMKSRKTTLDYIKTWTELIKFPTIEERIDYLRTYSIVGQPTFGYDRWLNQRFYGSKEYKLLRREIVRRQKGMDLGVDGYPLPNVFTLHHMNPITIEDIINGSPFAWDPEYLVCVSLATHNAIHYQKEKTGLPRMASRTKYDTCPWRKCK</sequence>
<keyword evidence="1" id="KW-0540">Nuclease</keyword>